<dbReference type="HAMAP" id="MF_00197">
    <property type="entry name" value="DAP_epimerase"/>
    <property type="match status" value="1"/>
</dbReference>
<dbReference type="NCBIfam" id="TIGR00652">
    <property type="entry name" value="DapF"/>
    <property type="match status" value="1"/>
</dbReference>
<proteinExistence type="inferred from homology"/>
<evidence type="ECO:0000256" key="1">
    <source>
        <dbReference type="ARBA" id="ARBA00010219"/>
    </source>
</evidence>
<dbReference type="SUPFAM" id="SSF54506">
    <property type="entry name" value="Diaminopimelate epimerase-like"/>
    <property type="match status" value="2"/>
</dbReference>
<dbReference type="EC" id="5.1.1.7" evidence="3"/>
<dbReference type="Pfam" id="PF01678">
    <property type="entry name" value="DAP_epimerase"/>
    <property type="match status" value="2"/>
</dbReference>
<dbReference type="PANTHER" id="PTHR31689">
    <property type="entry name" value="DIAMINOPIMELATE EPIMERASE, CHLOROPLASTIC"/>
    <property type="match status" value="1"/>
</dbReference>
<dbReference type="GO" id="GO:0009089">
    <property type="term" value="P:lysine biosynthetic process via diaminopimelate"/>
    <property type="evidence" value="ECO:0007669"/>
    <property type="project" value="InterPro"/>
</dbReference>
<reference evidence="3" key="1">
    <citation type="submission" date="2019-08" db="EMBL/GenBank/DDBJ databases">
        <authorList>
            <person name="Kucharzyk K."/>
            <person name="Murdoch R.W."/>
            <person name="Higgins S."/>
            <person name="Loffler F."/>
        </authorList>
    </citation>
    <scope>NUCLEOTIDE SEQUENCE</scope>
</reference>
<accession>A0A645E652</accession>
<dbReference type="InterPro" id="IPR001653">
    <property type="entry name" value="DAP_epimerase_DapF"/>
</dbReference>
<evidence type="ECO:0000313" key="3">
    <source>
        <dbReference type="EMBL" id="MPM96985.1"/>
    </source>
</evidence>
<dbReference type="AlphaFoldDB" id="A0A645E652"/>
<dbReference type="PANTHER" id="PTHR31689:SF0">
    <property type="entry name" value="DIAMINOPIMELATE EPIMERASE"/>
    <property type="match status" value="1"/>
</dbReference>
<dbReference type="GO" id="GO:0005829">
    <property type="term" value="C:cytosol"/>
    <property type="evidence" value="ECO:0007669"/>
    <property type="project" value="TreeGrafter"/>
</dbReference>
<comment type="similarity">
    <text evidence="1">Belongs to the diaminopimelate epimerase family.</text>
</comment>
<gene>
    <name evidence="3" type="primary">dapF_39</name>
    <name evidence="3" type="ORF">SDC9_144156</name>
</gene>
<sequence length="272" mass="29569">MAGSGNDYIFIENFDNSISCPESLALSFADRHFGIGGDGLVLIEKSEKADAKMRIFNKDGSEGKTAGNCLRCVGKYLHDFGYTDKEEVTIETAGGIKKMKLYTINNLVSSACVDMGQASLLPSQIPVLLDGDKIIDRPMIIGGTEYRITCVSVGNPHCVVFVNHVDSFDVEGVGKMFEINPIFPERVNTEFVRVVNESTIKMRVWERGNGETWACGTGACAAVVAAVENGLCKKGEDITVKVRGGDLIVNYTDERVLLTGNAVLIYEGVTEY</sequence>
<protein>
    <submittedName>
        <fullName evidence="3">Diaminopimelate epimerase</fullName>
        <ecNumber evidence="3">5.1.1.7</ecNumber>
    </submittedName>
</protein>
<dbReference type="GO" id="GO:0008837">
    <property type="term" value="F:diaminopimelate epimerase activity"/>
    <property type="evidence" value="ECO:0007669"/>
    <property type="project" value="UniProtKB-EC"/>
</dbReference>
<dbReference type="Gene3D" id="3.10.310.10">
    <property type="entry name" value="Diaminopimelate Epimerase, Chain A, domain 1"/>
    <property type="match status" value="2"/>
</dbReference>
<dbReference type="EMBL" id="VSSQ01043312">
    <property type="protein sequence ID" value="MPM96985.1"/>
    <property type="molecule type" value="Genomic_DNA"/>
</dbReference>
<organism evidence="3">
    <name type="scientific">bioreactor metagenome</name>
    <dbReference type="NCBI Taxonomy" id="1076179"/>
    <lineage>
        <taxon>unclassified sequences</taxon>
        <taxon>metagenomes</taxon>
        <taxon>ecological metagenomes</taxon>
    </lineage>
</organism>
<keyword evidence="2 3" id="KW-0413">Isomerase</keyword>
<name>A0A645E652_9ZZZZ</name>
<evidence type="ECO:0000256" key="2">
    <source>
        <dbReference type="ARBA" id="ARBA00023235"/>
    </source>
</evidence>
<comment type="caution">
    <text evidence="3">The sequence shown here is derived from an EMBL/GenBank/DDBJ whole genome shotgun (WGS) entry which is preliminary data.</text>
</comment>